<dbReference type="PANTHER" id="PTHR12558:SF13">
    <property type="entry name" value="CELL DIVISION CYCLE PROTEIN 27 HOMOLOG"/>
    <property type="match status" value="1"/>
</dbReference>
<dbReference type="SUPFAM" id="SSF48452">
    <property type="entry name" value="TPR-like"/>
    <property type="match status" value="1"/>
</dbReference>
<sequence>MNRKALLSIILLSITFSAVAQKSQLRIARNTIGKLQAAIVAKADVNKQMNIIGEGLKATQSAQVDRKTKKYPETWAIAAYLNSYLAIIDEKDPEKYYQDALALIDTAKQLDRFHENEKLLEAAVLNTFVIKQEKGNRAFSSYDYSTALGYLKELSDYFPQDSTLALNTAIACRNLRNYNQALTYYNRAIETGASNPVIYQHLAEIYASKFDIENAIKVLETGQKRNPSNIFIVNDLVNLLLDNERFDKAEKTLEEAIKLEGQNKELYYLYGYLKQLKRQHTQAETAYNTALSMDPNFFPALYQLGTVYINMGNDVLKSDKANRMQLYEEHINKSENILTHAYEIAPNDRQTIQLLIEINTRKQRYDKVDELKERLQEF</sequence>
<keyword evidence="2" id="KW-0732">Signal</keyword>
<feature type="repeat" description="TPR" evidence="1">
    <location>
        <begin position="264"/>
        <end position="297"/>
    </location>
</feature>
<dbReference type="PANTHER" id="PTHR12558">
    <property type="entry name" value="CELL DIVISION CYCLE 16,23,27"/>
    <property type="match status" value="1"/>
</dbReference>
<name>A0A916UAV9_9SPHI</name>
<evidence type="ECO:0000256" key="1">
    <source>
        <dbReference type="PROSITE-ProRule" id="PRU00339"/>
    </source>
</evidence>
<comment type="caution">
    <text evidence="3">The sequence shown here is derived from an EMBL/GenBank/DDBJ whole genome shotgun (WGS) entry which is preliminary data.</text>
</comment>
<accession>A0A916UAV9</accession>
<evidence type="ECO:0000256" key="2">
    <source>
        <dbReference type="SAM" id="SignalP"/>
    </source>
</evidence>
<protein>
    <recommendedName>
        <fullName evidence="5">Tetratricopeptide repeat-containing protein</fullName>
    </recommendedName>
</protein>
<keyword evidence="4" id="KW-1185">Reference proteome</keyword>
<proteinExistence type="predicted"/>
<dbReference type="EMBL" id="BMIL01000006">
    <property type="protein sequence ID" value="GGC66964.1"/>
    <property type="molecule type" value="Genomic_DNA"/>
</dbReference>
<feature type="chain" id="PRO_5037319209" description="Tetratricopeptide repeat-containing protein" evidence="2">
    <location>
        <begin position="21"/>
        <end position="378"/>
    </location>
</feature>
<dbReference type="Gene3D" id="1.25.40.10">
    <property type="entry name" value="Tetratricopeptide repeat domain"/>
    <property type="match status" value="2"/>
</dbReference>
<reference evidence="3" key="1">
    <citation type="journal article" date="2014" name="Int. J. Syst. Evol. Microbiol.">
        <title>Complete genome sequence of Corynebacterium casei LMG S-19264T (=DSM 44701T), isolated from a smear-ripened cheese.</title>
        <authorList>
            <consortium name="US DOE Joint Genome Institute (JGI-PGF)"/>
            <person name="Walter F."/>
            <person name="Albersmeier A."/>
            <person name="Kalinowski J."/>
            <person name="Ruckert C."/>
        </authorList>
    </citation>
    <scope>NUCLEOTIDE SEQUENCE</scope>
    <source>
        <strain evidence="3">CGMCC 1.15343</strain>
    </source>
</reference>
<dbReference type="InterPro" id="IPR011990">
    <property type="entry name" value="TPR-like_helical_dom_sf"/>
</dbReference>
<evidence type="ECO:0008006" key="5">
    <source>
        <dbReference type="Google" id="ProtNLM"/>
    </source>
</evidence>
<reference evidence="3" key="2">
    <citation type="submission" date="2020-09" db="EMBL/GenBank/DDBJ databases">
        <authorList>
            <person name="Sun Q."/>
            <person name="Zhou Y."/>
        </authorList>
    </citation>
    <scope>NUCLEOTIDE SEQUENCE</scope>
    <source>
        <strain evidence="3">CGMCC 1.15343</strain>
    </source>
</reference>
<organism evidence="3 4">
    <name type="scientific">Pedobacter quisquiliarum</name>
    <dbReference type="NCBI Taxonomy" id="1834438"/>
    <lineage>
        <taxon>Bacteria</taxon>
        <taxon>Pseudomonadati</taxon>
        <taxon>Bacteroidota</taxon>
        <taxon>Sphingobacteriia</taxon>
        <taxon>Sphingobacteriales</taxon>
        <taxon>Sphingobacteriaceae</taxon>
        <taxon>Pedobacter</taxon>
    </lineage>
</organism>
<evidence type="ECO:0000313" key="3">
    <source>
        <dbReference type="EMBL" id="GGC66964.1"/>
    </source>
</evidence>
<dbReference type="PROSITE" id="PS50005">
    <property type="entry name" value="TPR"/>
    <property type="match status" value="1"/>
</dbReference>
<dbReference type="InterPro" id="IPR019734">
    <property type="entry name" value="TPR_rpt"/>
</dbReference>
<gene>
    <name evidence="3" type="ORF">GCM10011387_20490</name>
</gene>
<dbReference type="Pfam" id="PF13181">
    <property type="entry name" value="TPR_8"/>
    <property type="match status" value="1"/>
</dbReference>
<dbReference type="RefSeq" id="WP_188626803.1">
    <property type="nucleotide sequence ID" value="NZ_BMIL01000006.1"/>
</dbReference>
<dbReference type="SMART" id="SM00028">
    <property type="entry name" value="TPR"/>
    <property type="match status" value="4"/>
</dbReference>
<keyword evidence="1" id="KW-0802">TPR repeat</keyword>
<dbReference type="Pfam" id="PF13432">
    <property type="entry name" value="TPR_16"/>
    <property type="match status" value="2"/>
</dbReference>
<feature type="signal peptide" evidence="2">
    <location>
        <begin position="1"/>
        <end position="20"/>
    </location>
</feature>
<dbReference type="Proteomes" id="UP000651668">
    <property type="component" value="Unassembled WGS sequence"/>
</dbReference>
<evidence type="ECO:0000313" key="4">
    <source>
        <dbReference type="Proteomes" id="UP000651668"/>
    </source>
</evidence>
<dbReference type="AlphaFoldDB" id="A0A916UAV9"/>